<dbReference type="Pfam" id="PF13537">
    <property type="entry name" value="GATase_7"/>
    <property type="match status" value="1"/>
</dbReference>
<feature type="domain" description="Glutamine amidotransferase type-2" evidence="12">
    <location>
        <begin position="2"/>
        <end position="212"/>
    </location>
</feature>
<evidence type="ECO:0000313" key="14">
    <source>
        <dbReference type="Proteomes" id="UP000823915"/>
    </source>
</evidence>
<evidence type="ECO:0000256" key="4">
    <source>
        <dbReference type="ARBA" id="ARBA00022741"/>
    </source>
</evidence>
<keyword evidence="5 10" id="KW-0067">ATP-binding</keyword>
<evidence type="ECO:0000256" key="9">
    <source>
        <dbReference type="PIRSR" id="PIRSR001589-1"/>
    </source>
</evidence>
<feature type="binding site" evidence="10">
    <location>
        <position position="99"/>
    </location>
    <ligand>
        <name>L-glutamine</name>
        <dbReference type="ChEBI" id="CHEBI:58359"/>
    </ligand>
</feature>
<dbReference type="InterPro" id="IPR001962">
    <property type="entry name" value="Asn_synthase"/>
</dbReference>
<dbReference type="InterPro" id="IPR033738">
    <property type="entry name" value="AsnB_N"/>
</dbReference>
<comment type="catalytic activity">
    <reaction evidence="8">
        <text>L-aspartate + L-glutamine + ATP + H2O = L-asparagine + L-glutamate + AMP + diphosphate + H(+)</text>
        <dbReference type="Rhea" id="RHEA:12228"/>
        <dbReference type="ChEBI" id="CHEBI:15377"/>
        <dbReference type="ChEBI" id="CHEBI:15378"/>
        <dbReference type="ChEBI" id="CHEBI:29985"/>
        <dbReference type="ChEBI" id="CHEBI:29991"/>
        <dbReference type="ChEBI" id="CHEBI:30616"/>
        <dbReference type="ChEBI" id="CHEBI:33019"/>
        <dbReference type="ChEBI" id="CHEBI:58048"/>
        <dbReference type="ChEBI" id="CHEBI:58359"/>
        <dbReference type="ChEBI" id="CHEBI:456215"/>
        <dbReference type="EC" id="6.3.5.4"/>
    </reaction>
</comment>
<dbReference type="InterPro" id="IPR006426">
    <property type="entry name" value="Asn_synth_AEB"/>
</dbReference>
<dbReference type="Proteomes" id="UP000823915">
    <property type="component" value="Unassembled WGS sequence"/>
</dbReference>
<evidence type="ECO:0000259" key="12">
    <source>
        <dbReference type="PROSITE" id="PS51278"/>
    </source>
</evidence>
<keyword evidence="7 9" id="KW-0315">Glutamine amidotransferase</keyword>
<evidence type="ECO:0000313" key="13">
    <source>
        <dbReference type="EMBL" id="HIY25571.1"/>
    </source>
</evidence>
<dbReference type="GO" id="GO:0004066">
    <property type="term" value="F:asparagine synthase (glutamine-hydrolyzing) activity"/>
    <property type="evidence" value="ECO:0007669"/>
    <property type="project" value="UniProtKB-EC"/>
</dbReference>
<evidence type="ECO:0000256" key="7">
    <source>
        <dbReference type="ARBA" id="ARBA00022962"/>
    </source>
</evidence>
<feature type="site" description="Important for beta-aspartyl-AMP intermediate formation" evidence="11">
    <location>
        <position position="358"/>
    </location>
</feature>
<dbReference type="GO" id="GO:0006529">
    <property type="term" value="P:asparagine biosynthetic process"/>
    <property type="evidence" value="ECO:0007669"/>
    <property type="project" value="UniProtKB-KW"/>
</dbReference>
<gene>
    <name evidence="13" type="primary">asnB</name>
    <name evidence="13" type="ORF">H9838_00165</name>
</gene>
<evidence type="ECO:0000256" key="2">
    <source>
        <dbReference type="ARBA" id="ARBA00005752"/>
    </source>
</evidence>
<evidence type="ECO:0000256" key="3">
    <source>
        <dbReference type="ARBA" id="ARBA00012737"/>
    </source>
</evidence>
<sequence>MCGFVGFIGGGDTQRDQGVLQSMTDAIRHRGPDDADYYADGEISLGFRRLSIIDLEGGRQPILNEDGTKVLMFNGEIYNYRPLREELLQKGHKFTTKTDSEVLLHGYEEYGPDLLNKLRGMFAFIIWDKEKKELFGARDFFGIKPFYYAQMGDTLLFGSEIKSFLHHPHFKKELNEKALESYLSFQYSPGPETFFKNVYKMPPAHYFTYKDGKMSITRYWLPTFNAEEDKPLEYWVDEIEKTFDDSVEAHKISDVEVGSFLSSGVDSSYVACSAHVDKTFTVGFDNGTKYNEISYAQELSEQIPVKNISKIITPEEFWGNFGKIQYHMDEPLADPAAVALYFVCNTASQHLKVVLSGEGADEIFGGYNIYKEPLEMQWYDKIPFPIRKLIGKVAGALPAHRGLNFLVRRGKRLEERFIGNAYMFTEKERKAILKHPAGAPAPEELTKPYYDMVKDKDAVTKMQFVDLNMWMVGDILLKADKMSMANSLELRVPFLDKKIMALAGRIPTKYRVNDENTKYAMRKAALRRMPKKWAAKKKLGFPVPTRVWLKEDKYYNIVKREFESENAQKFFHTGELVKLLDDHKNGKADNSRRVWTVYTFLIWYRQFFGENAPKAA</sequence>
<dbReference type="SUPFAM" id="SSF52402">
    <property type="entry name" value="Adenine nucleotide alpha hydrolases-like"/>
    <property type="match status" value="1"/>
</dbReference>
<dbReference type="EC" id="6.3.5.4" evidence="3"/>
<dbReference type="InterPro" id="IPR017932">
    <property type="entry name" value="GATase_2_dom"/>
</dbReference>
<comment type="pathway">
    <text evidence="1">Amino-acid biosynthesis; L-asparagine biosynthesis; L-asparagine from L-aspartate (L-Gln route): step 1/1.</text>
</comment>
<evidence type="ECO:0000256" key="11">
    <source>
        <dbReference type="PIRSR" id="PIRSR001589-3"/>
    </source>
</evidence>
<evidence type="ECO:0000256" key="8">
    <source>
        <dbReference type="ARBA" id="ARBA00048741"/>
    </source>
</evidence>
<accession>A0A9D2C009</accession>
<protein>
    <recommendedName>
        <fullName evidence="3">asparagine synthase (glutamine-hydrolyzing)</fullName>
        <ecNumber evidence="3">6.3.5.4</ecNumber>
    </recommendedName>
</protein>
<dbReference type="NCBIfam" id="TIGR01536">
    <property type="entry name" value="asn_synth_AEB"/>
    <property type="match status" value="1"/>
</dbReference>
<dbReference type="CDD" id="cd01991">
    <property type="entry name" value="Asn_synthase_B_C"/>
    <property type="match status" value="1"/>
</dbReference>
<dbReference type="PROSITE" id="PS51278">
    <property type="entry name" value="GATASE_TYPE_2"/>
    <property type="match status" value="1"/>
</dbReference>
<dbReference type="EMBL" id="DXDU01000005">
    <property type="protein sequence ID" value="HIY25571.1"/>
    <property type="molecule type" value="Genomic_DNA"/>
</dbReference>
<dbReference type="InterPro" id="IPR051786">
    <property type="entry name" value="ASN_synthetase/amidase"/>
</dbReference>
<organism evidence="13 14">
    <name type="scientific">Candidatus Acutalibacter pullistercoris</name>
    <dbReference type="NCBI Taxonomy" id="2838418"/>
    <lineage>
        <taxon>Bacteria</taxon>
        <taxon>Bacillati</taxon>
        <taxon>Bacillota</taxon>
        <taxon>Clostridia</taxon>
        <taxon>Eubacteriales</taxon>
        <taxon>Acutalibacteraceae</taxon>
        <taxon>Acutalibacter</taxon>
    </lineage>
</organism>
<feature type="binding site" evidence="10">
    <location>
        <position position="282"/>
    </location>
    <ligand>
        <name>ATP</name>
        <dbReference type="ChEBI" id="CHEBI:30616"/>
    </ligand>
</feature>
<dbReference type="GO" id="GO:0005829">
    <property type="term" value="C:cytosol"/>
    <property type="evidence" value="ECO:0007669"/>
    <property type="project" value="TreeGrafter"/>
</dbReference>
<keyword evidence="9" id="KW-0028">Amino-acid biosynthesis</keyword>
<evidence type="ECO:0000256" key="1">
    <source>
        <dbReference type="ARBA" id="ARBA00005187"/>
    </source>
</evidence>
<dbReference type="PANTHER" id="PTHR43284">
    <property type="entry name" value="ASPARAGINE SYNTHETASE (GLUTAMINE-HYDROLYZING)"/>
    <property type="match status" value="1"/>
</dbReference>
<feature type="active site" description="For GATase activity" evidence="9">
    <location>
        <position position="2"/>
    </location>
</feature>
<keyword evidence="6 9" id="KW-0061">Asparagine biosynthesis</keyword>
<dbReference type="SUPFAM" id="SSF56235">
    <property type="entry name" value="N-terminal nucleophile aminohydrolases (Ntn hydrolases)"/>
    <property type="match status" value="1"/>
</dbReference>
<evidence type="ECO:0000256" key="6">
    <source>
        <dbReference type="ARBA" id="ARBA00022888"/>
    </source>
</evidence>
<evidence type="ECO:0000256" key="10">
    <source>
        <dbReference type="PIRSR" id="PIRSR001589-2"/>
    </source>
</evidence>
<dbReference type="InterPro" id="IPR029055">
    <property type="entry name" value="Ntn_hydrolases_N"/>
</dbReference>
<dbReference type="Gene3D" id="3.60.20.10">
    <property type="entry name" value="Glutamine Phosphoribosylpyrophosphate, subunit 1, domain 1"/>
    <property type="match status" value="1"/>
</dbReference>
<keyword evidence="4 10" id="KW-0547">Nucleotide-binding</keyword>
<keyword evidence="13" id="KW-0436">Ligase</keyword>
<dbReference type="Gene3D" id="3.40.50.620">
    <property type="entry name" value="HUPs"/>
    <property type="match status" value="1"/>
</dbReference>
<dbReference type="PIRSF" id="PIRSF001589">
    <property type="entry name" value="Asn_synthetase_glu-h"/>
    <property type="match status" value="1"/>
</dbReference>
<feature type="binding site" evidence="10">
    <location>
        <begin position="356"/>
        <end position="357"/>
    </location>
    <ligand>
        <name>ATP</name>
        <dbReference type="ChEBI" id="CHEBI:30616"/>
    </ligand>
</feature>
<dbReference type="AlphaFoldDB" id="A0A9D2C009"/>
<comment type="similarity">
    <text evidence="2">Belongs to the asparagine synthetase family.</text>
</comment>
<dbReference type="Pfam" id="PF00733">
    <property type="entry name" value="Asn_synthase"/>
    <property type="match status" value="1"/>
</dbReference>
<name>A0A9D2C009_9FIRM</name>
<dbReference type="GO" id="GO:0005524">
    <property type="term" value="F:ATP binding"/>
    <property type="evidence" value="ECO:0007669"/>
    <property type="project" value="UniProtKB-KW"/>
</dbReference>
<proteinExistence type="inferred from homology"/>
<evidence type="ECO:0000256" key="5">
    <source>
        <dbReference type="ARBA" id="ARBA00022840"/>
    </source>
</evidence>
<dbReference type="CDD" id="cd00712">
    <property type="entry name" value="AsnB"/>
    <property type="match status" value="1"/>
</dbReference>
<reference evidence="13" key="2">
    <citation type="submission" date="2021-04" db="EMBL/GenBank/DDBJ databases">
        <authorList>
            <person name="Gilroy R."/>
        </authorList>
    </citation>
    <scope>NUCLEOTIDE SEQUENCE</scope>
    <source>
        <strain evidence="13">1282</strain>
    </source>
</reference>
<dbReference type="InterPro" id="IPR014729">
    <property type="entry name" value="Rossmann-like_a/b/a_fold"/>
</dbReference>
<dbReference type="PANTHER" id="PTHR43284:SF1">
    <property type="entry name" value="ASPARAGINE SYNTHETASE"/>
    <property type="match status" value="1"/>
</dbReference>
<comment type="caution">
    <text evidence="13">The sequence shown here is derived from an EMBL/GenBank/DDBJ whole genome shotgun (WGS) entry which is preliminary data.</text>
</comment>
<reference evidence="13" key="1">
    <citation type="journal article" date="2021" name="PeerJ">
        <title>Extensive microbial diversity within the chicken gut microbiome revealed by metagenomics and culture.</title>
        <authorList>
            <person name="Gilroy R."/>
            <person name="Ravi A."/>
            <person name="Getino M."/>
            <person name="Pursley I."/>
            <person name="Horton D.L."/>
            <person name="Alikhan N.F."/>
            <person name="Baker D."/>
            <person name="Gharbi K."/>
            <person name="Hall N."/>
            <person name="Watson M."/>
            <person name="Adriaenssens E.M."/>
            <person name="Foster-Nyarko E."/>
            <person name="Jarju S."/>
            <person name="Secka A."/>
            <person name="Antonio M."/>
            <person name="Oren A."/>
            <person name="Chaudhuri R.R."/>
            <person name="La Ragione R."/>
            <person name="Hildebrand F."/>
            <person name="Pallen M.J."/>
        </authorList>
    </citation>
    <scope>NUCLEOTIDE SEQUENCE</scope>
    <source>
        <strain evidence="13">1282</strain>
    </source>
</reference>